<dbReference type="EMBL" id="JACOFT010000002">
    <property type="protein sequence ID" value="MBC3811371.1"/>
    <property type="molecule type" value="Genomic_DNA"/>
</dbReference>
<accession>A0ABR6XEP2</accession>
<dbReference type="Proteomes" id="UP000637632">
    <property type="component" value="Unassembled WGS sequence"/>
</dbReference>
<dbReference type="InterPro" id="IPR013785">
    <property type="entry name" value="Aldolase_TIM"/>
</dbReference>
<keyword evidence="3" id="KW-0664">Pyridoxine biosynthesis</keyword>
<proteinExistence type="predicted"/>
<keyword evidence="1" id="KW-0963">Cytoplasm</keyword>
<evidence type="ECO:0000256" key="3">
    <source>
        <dbReference type="ARBA" id="ARBA00023096"/>
    </source>
</evidence>
<gene>
    <name evidence="4" type="ORF">H8K26_07960</name>
</gene>
<protein>
    <submittedName>
        <fullName evidence="4">Pyridoxine 5'-phosphate synthase</fullName>
    </submittedName>
</protein>
<dbReference type="PANTHER" id="PTHR30456">
    <property type="entry name" value="PYRIDOXINE 5'-PHOSPHATE SYNTHASE"/>
    <property type="match status" value="1"/>
</dbReference>
<dbReference type="RefSeq" id="WP_190478618.1">
    <property type="nucleotide sequence ID" value="NZ_JACOFT010000002.1"/>
</dbReference>
<dbReference type="PANTHER" id="PTHR30456:SF0">
    <property type="entry name" value="PYRIDOXINE 5'-PHOSPHATE SYNTHASE"/>
    <property type="match status" value="1"/>
</dbReference>
<dbReference type="Pfam" id="PF03740">
    <property type="entry name" value="PdxJ"/>
    <property type="match status" value="1"/>
</dbReference>
<organism evidence="4 5">
    <name type="scientific">Undibacterium aquatile</name>
    <dbReference type="NCBI Taxonomy" id="1537398"/>
    <lineage>
        <taxon>Bacteria</taxon>
        <taxon>Pseudomonadati</taxon>
        <taxon>Pseudomonadota</taxon>
        <taxon>Betaproteobacteria</taxon>
        <taxon>Burkholderiales</taxon>
        <taxon>Oxalobacteraceae</taxon>
        <taxon>Undibacterium</taxon>
    </lineage>
</organism>
<dbReference type="SUPFAM" id="SSF63892">
    <property type="entry name" value="Pyridoxine 5'-phosphate synthase"/>
    <property type="match status" value="1"/>
</dbReference>
<evidence type="ECO:0000313" key="4">
    <source>
        <dbReference type="EMBL" id="MBC3811371.1"/>
    </source>
</evidence>
<reference evidence="4 5" key="1">
    <citation type="submission" date="2020-08" db="EMBL/GenBank/DDBJ databases">
        <title>Novel species isolated from subtropical streams in China.</title>
        <authorList>
            <person name="Lu H."/>
        </authorList>
    </citation>
    <scope>NUCLEOTIDE SEQUENCE [LARGE SCALE GENOMIC DNA]</scope>
    <source>
        <strain evidence="4 5">CCTCC AB 2015119</strain>
    </source>
</reference>
<comment type="caution">
    <text evidence="4">The sequence shown here is derived from an EMBL/GenBank/DDBJ whole genome shotgun (WGS) entry which is preliminary data.</text>
</comment>
<keyword evidence="2" id="KW-0808">Transferase</keyword>
<sequence>MNVHSHQQSTLLEVSLDPLLSFLDGCEDSPLDPLAFAITAEEAGADGLSIYLSAKNANVRQALMQTMSQQFIGRLKINATATAQTLDIVSEIRPANVCLVAADGGSDERFVPVDVVEDFLLLQSFVSQLHRNGHRSSLFVRPKPEQIQACAESGANAIVLSAEHYVQADNNAMRQQALSELQAMAIESIRQGLSVQLSGNFNYKNIVALASLSDVTQINTADAIFARTLSVGWNVAVKEVKAILVRSGLTQRA</sequence>
<evidence type="ECO:0000256" key="2">
    <source>
        <dbReference type="ARBA" id="ARBA00022679"/>
    </source>
</evidence>
<evidence type="ECO:0000256" key="1">
    <source>
        <dbReference type="ARBA" id="ARBA00022490"/>
    </source>
</evidence>
<evidence type="ECO:0000313" key="5">
    <source>
        <dbReference type="Proteomes" id="UP000637632"/>
    </source>
</evidence>
<keyword evidence="5" id="KW-1185">Reference proteome</keyword>
<dbReference type="InterPro" id="IPR036130">
    <property type="entry name" value="Pyridoxine-5'_phos_synth"/>
</dbReference>
<name>A0ABR6XEP2_9BURK</name>
<dbReference type="InterPro" id="IPR004569">
    <property type="entry name" value="PyrdxlP_synth_PdxJ"/>
</dbReference>
<dbReference type="Gene3D" id="3.20.20.70">
    <property type="entry name" value="Aldolase class I"/>
    <property type="match status" value="1"/>
</dbReference>